<dbReference type="GO" id="GO:0005829">
    <property type="term" value="C:cytosol"/>
    <property type="evidence" value="ECO:0007669"/>
    <property type="project" value="TreeGrafter"/>
</dbReference>
<dbReference type="SUPFAM" id="SSF55298">
    <property type="entry name" value="YjgF-like"/>
    <property type="match status" value="1"/>
</dbReference>
<dbReference type="FunFam" id="3.30.1330.40:FF:000001">
    <property type="entry name" value="L-PSP family endoribonuclease"/>
    <property type="match status" value="1"/>
</dbReference>
<dbReference type="RefSeq" id="WP_076545722.1">
    <property type="nucleotide sequence ID" value="NZ_FTNC01000021.1"/>
</dbReference>
<organism evidence="2 3">
    <name type="scientific">Halanaerobium kushneri</name>
    <dbReference type="NCBI Taxonomy" id="56779"/>
    <lineage>
        <taxon>Bacteria</taxon>
        <taxon>Bacillati</taxon>
        <taxon>Bacillota</taxon>
        <taxon>Clostridia</taxon>
        <taxon>Halanaerobiales</taxon>
        <taxon>Halanaerobiaceae</taxon>
        <taxon>Halanaerobium</taxon>
    </lineage>
</organism>
<dbReference type="EMBL" id="FTNC01000021">
    <property type="protein sequence ID" value="SIR34593.1"/>
    <property type="molecule type" value="Genomic_DNA"/>
</dbReference>
<dbReference type="InterPro" id="IPR006056">
    <property type="entry name" value="RidA"/>
</dbReference>
<reference evidence="3" key="1">
    <citation type="submission" date="2017-01" db="EMBL/GenBank/DDBJ databases">
        <authorList>
            <person name="Varghese N."/>
            <person name="Submissions S."/>
        </authorList>
    </citation>
    <scope>NUCLEOTIDE SEQUENCE [LARGE SCALE GENOMIC DNA]</scope>
    <source>
        <strain evidence="3">ATCC 700103</strain>
    </source>
</reference>
<evidence type="ECO:0000313" key="3">
    <source>
        <dbReference type="Proteomes" id="UP000185669"/>
    </source>
</evidence>
<dbReference type="PROSITE" id="PS01094">
    <property type="entry name" value="UPF0076"/>
    <property type="match status" value="1"/>
</dbReference>
<evidence type="ECO:0000313" key="2">
    <source>
        <dbReference type="EMBL" id="SIR34593.1"/>
    </source>
</evidence>
<dbReference type="GO" id="GO:0019239">
    <property type="term" value="F:deaminase activity"/>
    <property type="evidence" value="ECO:0007669"/>
    <property type="project" value="TreeGrafter"/>
</dbReference>
<gene>
    <name evidence="2" type="ORF">SAMN05421834_12141</name>
</gene>
<sequence>MKEQIVSKEAPAAIGAYSQAIKKGDMIFTSGQIPIDPETSEMVEKDIEKQTVQVMENLKYVLKEAGSSFDKVIKATIFLSDLNNFSKVNDIYKEYFSNIPPARACVEVSKLPKDSLVEIEVIAFE</sequence>
<evidence type="ECO:0000256" key="1">
    <source>
        <dbReference type="ARBA" id="ARBA00010552"/>
    </source>
</evidence>
<keyword evidence="3" id="KW-1185">Reference proteome</keyword>
<dbReference type="InterPro" id="IPR019897">
    <property type="entry name" value="RidA_CS"/>
</dbReference>
<dbReference type="InterPro" id="IPR006175">
    <property type="entry name" value="YjgF/YER057c/UK114"/>
</dbReference>
<comment type="similarity">
    <text evidence="1">Belongs to the RutC family.</text>
</comment>
<dbReference type="PANTHER" id="PTHR11803">
    <property type="entry name" value="2-IMINOBUTANOATE/2-IMINOPROPANOATE DEAMINASE RIDA"/>
    <property type="match status" value="1"/>
</dbReference>
<dbReference type="Gene3D" id="3.30.1330.40">
    <property type="entry name" value="RutC-like"/>
    <property type="match status" value="1"/>
</dbReference>
<dbReference type="OrthoDB" id="9803101at2"/>
<dbReference type="Proteomes" id="UP000185669">
    <property type="component" value="Unassembled WGS sequence"/>
</dbReference>
<protein>
    <submittedName>
        <fullName evidence="2">2-iminobutanoate/2-iminopropanoate deaminase</fullName>
    </submittedName>
</protein>
<name>A0A1N7A6E7_9FIRM</name>
<dbReference type="NCBIfam" id="TIGR00004">
    <property type="entry name" value="Rid family detoxifying hydrolase"/>
    <property type="match status" value="1"/>
</dbReference>
<dbReference type="AlphaFoldDB" id="A0A1N7A6E7"/>
<dbReference type="CDD" id="cd00448">
    <property type="entry name" value="YjgF_YER057c_UK114_family"/>
    <property type="match status" value="1"/>
</dbReference>
<dbReference type="InterPro" id="IPR035959">
    <property type="entry name" value="RutC-like_sf"/>
</dbReference>
<dbReference type="Pfam" id="PF01042">
    <property type="entry name" value="Ribonuc_L-PSP"/>
    <property type="match status" value="1"/>
</dbReference>
<accession>A0A1N7A6E7</accession>
<dbReference type="PANTHER" id="PTHR11803:SF39">
    <property type="entry name" value="2-IMINOBUTANOATE_2-IMINOPROPANOATE DEAMINASE"/>
    <property type="match status" value="1"/>
</dbReference>
<proteinExistence type="inferred from homology"/>
<dbReference type="STRING" id="56779.SAMN05421834_12141"/>